<accession>A0ABP1RQG2</accession>
<comment type="subcellular location">
    <subcellularLocation>
        <location evidence="1">Endomembrane system</location>
        <topology evidence="1">Multi-pass membrane protein</topology>
    </subcellularLocation>
</comment>
<reference evidence="6 7" key="1">
    <citation type="submission" date="2024-08" db="EMBL/GenBank/DDBJ databases">
        <authorList>
            <person name="Cucini C."/>
            <person name="Frati F."/>
        </authorList>
    </citation>
    <scope>NUCLEOTIDE SEQUENCE [LARGE SCALE GENOMIC DNA]</scope>
</reference>
<evidence type="ECO:0000256" key="5">
    <source>
        <dbReference type="SAM" id="Phobius"/>
    </source>
</evidence>
<keyword evidence="7" id="KW-1185">Reference proteome</keyword>
<feature type="transmembrane region" description="Helical" evidence="5">
    <location>
        <begin position="130"/>
        <end position="150"/>
    </location>
</feature>
<feature type="transmembrane region" description="Helical" evidence="5">
    <location>
        <begin position="44"/>
        <end position="69"/>
    </location>
</feature>
<keyword evidence="3 5" id="KW-1133">Transmembrane helix</keyword>
<protein>
    <recommendedName>
        <fullName evidence="8">Lysosomal-associated transmembrane protein 4A</fullName>
    </recommendedName>
</protein>
<name>A0ABP1RQG2_9HEXA</name>
<gene>
    <name evidence="6" type="ORF">ODALV1_LOCUS24911</name>
</gene>
<evidence type="ECO:0000313" key="7">
    <source>
        <dbReference type="Proteomes" id="UP001642540"/>
    </source>
</evidence>
<dbReference type="PANTHER" id="PTHR12479">
    <property type="entry name" value="LYSOSOMAL-ASSOCIATED TRANSMEMBRANE PROTEIN"/>
    <property type="match status" value="1"/>
</dbReference>
<keyword evidence="2 5" id="KW-0812">Transmembrane</keyword>
<evidence type="ECO:0008006" key="8">
    <source>
        <dbReference type="Google" id="ProtNLM"/>
    </source>
</evidence>
<sequence>MIGRVDHNQFNQFDTGGMSASGPQRRIRNDDNWKTCCCFQVRPVTIYIGIWDLIMDLLVLAFLAVLLTYDPGQVSYSGGAVITTTSYPIPVPDKKLPIPRSKHELLERLEKYRVLRQERTEFVLQASKKAALFLIPLTVFNTLMTLLMVYGAVRGKLAYLMVFLVLRVINFCIYCSAMLYYLPVLTELVINPAEKLPLPLREQILRENPSSLVVIIVIFMTILTIVKAVIIGVIWKCYWSLKLKNLRPEDPSSVIGLHQNFLQGDPISELEC</sequence>
<keyword evidence="4 5" id="KW-0472">Membrane</keyword>
<comment type="caution">
    <text evidence="6">The sequence shown here is derived from an EMBL/GenBank/DDBJ whole genome shotgun (WGS) entry which is preliminary data.</text>
</comment>
<feature type="transmembrane region" description="Helical" evidence="5">
    <location>
        <begin position="157"/>
        <end position="182"/>
    </location>
</feature>
<evidence type="ECO:0000256" key="3">
    <source>
        <dbReference type="ARBA" id="ARBA00022989"/>
    </source>
</evidence>
<dbReference type="PANTHER" id="PTHR12479:SF10">
    <property type="entry name" value="LYSOSOMAL-ASSOCIATED TRANSMEMBRANE PROTEIN"/>
    <property type="match status" value="1"/>
</dbReference>
<organism evidence="6 7">
    <name type="scientific">Orchesella dallaii</name>
    <dbReference type="NCBI Taxonomy" id="48710"/>
    <lineage>
        <taxon>Eukaryota</taxon>
        <taxon>Metazoa</taxon>
        <taxon>Ecdysozoa</taxon>
        <taxon>Arthropoda</taxon>
        <taxon>Hexapoda</taxon>
        <taxon>Collembola</taxon>
        <taxon>Entomobryomorpha</taxon>
        <taxon>Entomobryoidea</taxon>
        <taxon>Orchesellidae</taxon>
        <taxon>Orchesellinae</taxon>
        <taxon>Orchesella</taxon>
    </lineage>
</organism>
<proteinExistence type="predicted"/>
<evidence type="ECO:0000256" key="4">
    <source>
        <dbReference type="ARBA" id="ARBA00023136"/>
    </source>
</evidence>
<dbReference type="EMBL" id="CAXLJM020000096">
    <property type="protein sequence ID" value="CAL8133107.1"/>
    <property type="molecule type" value="Genomic_DNA"/>
</dbReference>
<evidence type="ECO:0000256" key="2">
    <source>
        <dbReference type="ARBA" id="ARBA00022692"/>
    </source>
</evidence>
<evidence type="ECO:0000256" key="1">
    <source>
        <dbReference type="ARBA" id="ARBA00004127"/>
    </source>
</evidence>
<dbReference type="Proteomes" id="UP001642540">
    <property type="component" value="Unassembled WGS sequence"/>
</dbReference>
<dbReference type="InterPro" id="IPR051115">
    <property type="entry name" value="LAPTM_transporter"/>
</dbReference>
<evidence type="ECO:0000313" key="6">
    <source>
        <dbReference type="EMBL" id="CAL8133107.1"/>
    </source>
</evidence>
<feature type="transmembrane region" description="Helical" evidence="5">
    <location>
        <begin position="212"/>
        <end position="235"/>
    </location>
</feature>